<gene>
    <name evidence="4" type="primary">LOC140014857</name>
</gene>
<dbReference type="Gene3D" id="3.60.10.10">
    <property type="entry name" value="Endonuclease/exonuclease/phosphatase"/>
    <property type="match status" value="1"/>
</dbReference>
<protein>
    <recommendedName>
        <fullName evidence="2">DUF4283 domain-containing protein</fullName>
    </recommendedName>
</protein>
<evidence type="ECO:0000313" key="4">
    <source>
        <dbReference type="RefSeq" id="XP_071922584.1"/>
    </source>
</evidence>
<dbReference type="PANTHER" id="PTHR31286">
    <property type="entry name" value="GLYCINE-RICH CELL WALL STRUCTURAL PROTEIN 1.8-LIKE"/>
    <property type="match status" value="1"/>
</dbReference>
<dbReference type="PANTHER" id="PTHR31286:SF179">
    <property type="entry name" value="RNASE H TYPE-1 DOMAIN-CONTAINING PROTEIN"/>
    <property type="match status" value="1"/>
</dbReference>
<dbReference type="RefSeq" id="XP_071922584.1">
    <property type="nucleotide sequence ID" value="XM_072066483.1"/>
</dbReference>
<proteinExistence type="predicted"/>
<dbReference type="SUPFAM" id="SSF56219">
    <property type="entry name" value="DNase I-like"/>
    <property type="match status" value="1"/>
</dbReference>
<evidence type="ECO:0000256" key="1">
    <source>
        <dbReference type="SAM" id="MobiDB-lite"/>
    </source>
</evidence>
<name>A0ABM4VSS3_COFAR</name>
<evidence type="ECO:0000313" key="3">
    <source>
        <dbReference type="Proteomes" id="UP001652660"/>
    </source>
</evidence>
<dbReference type="Pfam" id="PF14111">
    <property type="entry name" value="DUF4283"/>
    <property type="match status" value="1"/>
</dbReference>
<evidence type="ECO:0000259" key="2">
    <source>
        <dbReference type="Pfam" id="PF14111"/>
    </source>
</evidence>
<dbReference type="InterPro" id="IPR025558">
    <property type="entry name" value="DUF4283"/>
</dbReference>
<feature type="domain" description="DUF4283" evidence="2">
    <location>
        <begin position="13"/>
        <end position="64"/>
    </location>
</feature>
<dbReference type="Proteomes" id="UP001652660">
    <property type="component" value="Chromosome 9e"/>
</dbReference>
<organism evidence="3 4">
    <name type="scientific">Coffea arabica</name>
    <name type="common">Arabian coffee</name>
    <dbReference type="NCBI Taxonomy" id="13443"/>
    <lineage>
        <taxon>Eukaryota</taxon>
        <taxon>Viridiplantae</taxon>
        <taxon>Streptophyta</taxon>
        <taxon>Embryophyta</taxon>
        <taxon>Tracheophyta</taxon>
        <taxon>Spermatophyta</taxon>
        <taxon>Magnoliopsida</taxon>
        <taxon>eudicotyledons</taxon>
        <taxon>Gunneridae</taxon>
        <taxon>Pentapetalae</taxon>
        <taxon>asterids</taxon>
        <taxon>lamiids</taxon>
        <taxon>Gentianales</taxon>
        <taxon>Rubiaceae</taxon>
        <taxon>Ixoroideae</taxon>
        <taxon>Gardenieae complex</taxon>
        <taxon>Bertiereae - Coffeeae clade</taxon>
        <taxon>Coffeeae</taxon>
        <taxon>Coffea</taxon>
    </lineage>
</organism>
<accession>A0ABM4VSS3</accession>
<dbReference type="InterPro" id="IPR040256">
    <property type="entry name" value="At4g02000-like"/>
</dbReference>
<feature type="region of interest" description="Disordered" evidence="1">
    <location>
        <begin position="244"/>
        <end position="265"/>
    </location>
</feature>
<sequence>MEDLQKFFRALDLKDDFSLGLMDRRHILIRLSNEADFYRIWSRNIWYVQDVSMRIFKWSTDFHVDRESSVVPVWFSLPKLPIHLFHKECLFSIVACLGWPLCVDTATAMGSRPSVARVCVEVDLQRELPERVWISVGDRMGFWQVLMAENLPKYCGLCLHQGHNEDDCRLKHPGPRLEQMGRLQVERTMQRYQQKKDPMAGHGTCTALGKAGKCDGGARVALEGLGREAAKKLVGQSQVLKSEGTETCGHRPGNGHGGIRSAVGGAPEGVAGTVVGVGQHQATLEAEVEATVAEPARGMVGVLSNGERGHAGPRELTDVNLSVMEMLVEEAIERAADSVMQAVAERVVVEETATVERNGQQRELQLGHCEAEPLQQPLMVSTGRSGEQRDVEAVEGRTIEISQVAGDLSPRMVVVPEPSSASLFVELNIEHPGDAGKGLRTSKGRGARVRIPSDRQLRGVSRSPNLRRLLRLVRTHGISVVAISEPKMNVSRIEGIRLRLAFDFTVVNQSGDLWIFFNAPCGMSIVRDSNQHISLSVHHPWLLGPLIFSFVHARCSMEERRELWASLLRDKPRASPWRIGGDFNVITAPHEKHGGRPFAMTEGVEFLSFMEEAGVFDAGFSSPSFTWCNNRRGRSRIWKRLDRLVMNEECLGVASAVSVVHLARHPSDHSPLKISFRSRLDNKPRPFRFLNMWTARPDLMEVIREAWNRDVQGSPLRIFCAKLMAVRRNIQRWNRQVFGNIFDAVKRAEAGLQRAEKVVETDASEEAQMELQGAQAELRRVLAVEEQF</sequence>
<dbReference type="GeneID" id="140014857"/>
<reference evidence="4" key="1">
    <citation type="submission" date="2025-08" db="UniProtKB">
        <authorList>
            <consortium name="RefSeq"/>
        </authorList>
    </citation>
    <scope>IDENTIFICATION</scope>
    <source>
        <tissue evidence="4">Leaves</tissue>
    </source>
</reference>
<dbReference type="InterPro" id="IPR036691">
    <property type="entry name" value="Endo/exonu/phosph_ase_sf"/>
</dbReference>
<keyword evidence="3" id="KW-1185">Reference proteome</keyword>